<evidence type="ECO:0000313" key="3">
    <source>
        <dbReference type="Proteomes" id="UP001458880"/>
    </source>
</evidence>
<sequence>MLIREADESDRADLVTDLQSLQRDIQSADIEERLAEGNVAAVSVEDMGDDQIIDLVLEQAGNEEDEEEENDEKEEETISLSTAKHL</sequence>
<feature type="compositionally biased region" description="Acidic residues" evidence="1">
    <location>
        <begin position="61"/>
        <end position="77"/>
    </location>
</feature>
<dbReference type="EMBL" id="JASPKY010000001">
    <property type="protein sequence ID" value="KAK9759170.1"/>
    <property type="molecule type" value="Genomic_DNA"/>
</dbReference>
<reference evidence="2 3" key="1">
    <citation type="journal article" date="2024" name="BMC Genomics">
        <title>De novo assembly and annotation of Popillia japonica's genome with initial clues to its potential as an invasive pest.</title>
        <authorList>
            <person name="Cucini C."/>
            <person name="Boschi S."/>
            <person name="Funari R."/>
            <person name="Cardaioli E."/>
            <person name="Iannotti N."/>
            <person name="Marturano G."/>
            <person name="Paoli F."/>
            <person name="Bruttini M."/>
            <person name="Carapelli A."/>
            <person name="Frati F."/>
            <person name="Nardi F."/>
        </authorList>
    </citation>
    <scope>NUCLEOTIDE SEQUENCE [LARGE SCALE GENOMIC DNA]</scope>
    <source>
        <strain evidence="2">DMR45628</strain>
    </source>
</reference>
<accession>A0AAW1NK35</accession>
<proteinExistence type="predicted"/>
<comment type="caution">
    <text evidence="2">The sequence shown here is derived from an EMBL/GenBank/DDBJ whole genome shotgun (WGS) entry which is preliminary data.</text>
</comment>
<protein>
    <submittedName>
        <fullName evidence="2">Uncharacterized protein</fullName>
    </submittedName>
</protein>
<evidence type="ECO:0000256" key="1">
    <source>
        <dbReference type="SAM" id="MobiDB-lite"/>
    </source>
</evidence>
<evidence type="ECO:0000313" key="2">
    <source>
        <dbReference type="EMBL" id="KAK9759170.1"/>
    </source>
</evidence>
<dbReference type="Proteomes" id="UP001458880">
    <property type="component" value="Unassembled WGS sequence"/>
</dbReference>
<organism evidence="2 3">
    <name type="scientific">Popillia japonica</name>
    <name type="common">Japanese beetle</name>
    <dbReference type="NCBI Taxonomy" id="7064"/>
    <lineage>
        <taxon>Eukaryota</taxon>
        <taxon>Metazoa</taxon>
        <taxon>Ecdysozoa</taxon>
        <taxon>Arthropoda</taxon>
        <taxon>Hexapoda</taxon>
        <taxon>Insecta</taxon>
        <taxon>Pterygota</taxon>
        <taxon>Neoptera</taxon>
        <taxon>Endopterygota</taxon>
        <taxon>Coleoptera</taxon>
        <taxon>Polyphaga</taxon>
        <taxon>Scarabaeiformia</taxon>
        <taxon>Scarabaeidae</taxon>
        <taxon>Rutelinae</taxon>
        <taxon>Popillia</taxon>
    </lineage>
</organism>
<feature type="region of interest" description="Disordered" evidence="1">
    <location>
        <begin position="60"/>
        <end position="86"/>
    </location>
</feature>
<dbReference type="AlphaFoldDB" id="A0AAW1NK35"/>
<keyword evidence="3" id="KW-1185">Reference proteome</keyword>
<name>A0AAW1NK35_POPJA</name>
<gene>
    <name evidence="2" type="ORF">QE152_g60</name>
</gene>